<protein>
    <submittedName>
        <fullName evidence="3">Exopolysaccharide biosynthesis WecB/TagA/CpsF family protein</fullName>
    </submittedName>
</protein>
<dbReference type="Proteomes" id="UP000526083">
    <property type="component" value="Unassembled WGS sequence"/>
</dbReference>
<dbReference type="AlphaFoldDB" id="A0A7W3JPX5"/>
<sequence length="261" mass="28576">MPDKSSGVPTVVVAGLATARVTGDQLAEMMVEDCLAARGAIGTRPKVVFSSNGQGIALAGADAEFSAAMYEADIIHADGMPVVLASKLTGTPLPERIATTDFFHNAAIAAVRSGLSFFVLGATEKQNSAAVDAMVRLYPSLKIAGRHHGYIGPEDDERVSEMIVESGADVVWVALGKPRQEYWCVRNRERLTGVGWIKTCGGLYAFLAGDVRRAPTWMQRLGLEWLYRALEDPRRLGWRYLTTNPRALYRLIRYTNRSTEK</sequence>
<dbReference type="CDD" id="cd06533">
    <property type="entry name" value="Glyco_transf_WecG_TagA"/>
    <property type="match status" value="1"/>
</dbReference>
<evidence type="ECO:0000313" key="3">
    <source>
        <dbReference type="EMBL" id="MBA8816799.1"/>
    </source>
</evidence>
<comment type="caution">
    <text evidence="3">The sequence shown here is derived from an EMBL/GenBank/DDBJ whole genome shotgun (WGS) entry which is preliminary data.</text>
</comment>
<evidence type="ECO:0000256" key="2">
    <source>
        <dbReference type="ARBA" id="ARBA00022679"/>
    </source>
</evidence>
<dbReference type="GO" id="GO:0016758">
    <property type="term" value="F:hexosyltransferase activity"/>
    <property type="evidence" value="ECO:0007669"/>
    <property type="project" value="TreeGrafter"/>
</dbReference>
<dbReference type="NCBIfam" id="TIGR00696">
    <property type="entry name" value="wecG_tagA_cpsF"/>
    <property type="match status" value="1"/>
</dbReference>
<keyword evidence="1" id="KW-0328">Glycosyltransferase</keyword>
<dbReference type="EMBL" id="JACGWY010000003">
    <property type="protein sequence ID" value="MBA8816799.1"/>
    <property type="molecule type" value="Genomic_DNA"/>
</dbReference>
<accession>A0A7W3JPX5</accession>
<proteinExistence type="predicted"/>
<gene>
    <name evidence="3" type="ORF">FHX48_001892</name>
</gene>
<name>A0A7W3JPX5_9MICO</name>
<keyword evidence="4" id="KW-1185">Reference proteome</keyword>
<evidence type="ECO:0000313" key="4">
    <source>
        <dbReference type="Proteomes" id="UP000526083"/>
    </source>
</evidence>
<dbReference type="RefSeq" id="WP_208387887.1">
    <property type="nucleotide sequence ID" value="NZ_JAAOZB010000001.1"/>
</dbReference>
<organism evidence="3 4">
    <name type="scientific">Microbacterium halimionae</name>
    <dbReference type="NCBI Taxonomy" id="1526413"/>
    <lineage>
        <taxon>Bacteria</taxon>
        <taxon>Bacillati</taxon>
        <taxon>Actinomycetota</taxon>
        <taxon>Actinomycetes</taxon>
        <taxon>Micrococcales</taxon>
        <taxon>Microbacteriaceae</taxon>
        <taxon>Microbacterium</taxon>
    </lineage>
</organism>
<dbReference type="PANTHER" id="PTHR34136:SF1">
    <property type="entry name" value="UDP-N-ACETYL-D-MANNOSAMINURONIC ACID TRANSFERASE"/>
    <property type="match status" value="1"/>
</dbReference>
<dbReference type="InterPro" id="IPR004629">
    <property type="entry name" value="WecG_TagA_CpsF"/>
</dbReference>
<reference evidence="3 4" key="1">
    <citation type="submission" date="2020-07" db="EMBL/GenBank/DDBJ databases">
        <title>Sequencing the genomes of 1000 actinobacteria strains.</title>
        <authorList>
            <person name="Klenk H.-P."/>
        </authorList>
    </citation>
    <scope>NUCLEOTIDE SEQUENCE [LARGE SCALE GENOMIC DNA]</scope>
    <source>
        <strain evidence="3 4">DSM 27576</strain>
    </source>
</reference>
<dbReference type="Pfam" id="PF03808">
    <property type="entry name" value="Glyco_tran_WecG"/>
    <property type="match status" value="1"/>
</dbReference>
<dbReference type="PANTHER" id="PTHR34136">
    <property type="match status" value="1"/>
</dbReference>
<evidence type="ECO:0000256" key="1">
    <source>
        <dbReference type="ARBA" id="ARBA00022676"/>
    </source>
</evidence>
<keyword evidence="2" id="KW-0808">Transferase</keyword>